<dbReference type="Proteomes" id="UP000288859">
    <property type="component" value="Unassembled WGS sequence"/>
</dbReference>
<evidence type="ECO:0000313" key="2">
    <source>
        <dbReference type="EMBL" id="RVX73161.1"/>
    </source>
</evidence>
<dbReference type="AlphaFoldDB" id="A0A438NC35"/>
<dbReference type="VEuPathDB" id="FungiDB:PV10_08059"/>
<accession>A0A438NC35</accession>
<protein>
    <submittedName>
        <fullName evidence="2">Uncharacterized protein</fullName>
    </submittedName>
</protein>
<gene>
    <name evidence="2" type="ORF">B0A52_02288</name>
</gene>
<name>A0A438NC35_EXOME</name>
<proteinExistence type="predicted"/>
<dbReference type="OrthoDB" id="5373426at2759"/>
<keyword evidence="1" id="KW-1133">Transmembrane helix</keyword>
<dbReference type="VEuPathDB" id="FungiDB:PV10_00883"/>
<feature type="transmembrane region" description="Helical" evidence="1">
    <location>
        <begin position="106"/>
        <end position="124"/>
    </location>
</feature>
<sequence length="966" mass="109119">MLQLPMASSRTLVVVHRLPSRHPGSTSCSGRLQPYISPHVRPFTQKPSLLLLARPFPRPQLPFLHPGHSLPVSLSQTSILTSSVTRYISTERKNRWKQQFWAQVRFHSYFWPILTLILVMYAGVRHVKLERRFPTPRDWGFSSRWAFRMAKYVENGEDDHTIAGVKRGVTDWGRVGRYWEEVLRNTEQSLDPLQSGNGNGRDVSAKSDQWKRGYVEALMGAATAAEHLDGYYRRKGNTRGWLNFGGGAVRLYPKDTILSPDNPRPKPLPWDRKYGREVAPNWNDVEPAYDSPDVFYTRILESEGLDNRQKMDAALAFADWLDFADGAAQSESSLFSTQALEQHRLALDLACQGLPETVRDKVVDANTGIINKTYDDLVTENVLKATTSLGVHYAKHGQVKDALPVFLSVLRARKTLPPSPYGATGQQKKPAYEADGGIEEYLSIVKDLVVEGPYPPPPPSGNERPFHTLKEACEEVGLMTYIGEILFATSASEREKGLSWTRDSVEAAEAVMWAMDEEKVDDGRDKCRQCLQTGLQNWRQMAQQMSRLAAQKEHDIENKSGPLGLGWPKSSRLAKAHEEVMRWEGEKEAIELRRQKTLPLTQPLRSIEIAHTSGTAPPAPAFPPPENTNFRAPDTIDTFQHYTYRNHSNCQISSLDLHSAFSPLCPTRHDLLRAFSGGGRIGFDRPFIPLDCDMRWFTTDEICDILSRFEKIIVVGDSMMRHVVGALNVLLRKDLGYGAVTNWNFDDQELRDCFCNHQMDVKSCSVQGIFSTESVLQNDPDSFACRNLTPNNSSPVNLVIEMMLRFPLDPNEVSRFQELLSAKKPQRPYAFVFGHGLWNDLDIQATVNWLDGILESASQKAPYLNRRHHQRPPSSAVLWPKLFIPPNAAGIKKPDQWLVSQGDKALMVFEESVRFEAEKRGVETMGTWNMSIQATKYDGVHLDLKGNLVKAMGVVNWLNLIDVGSW</sequence>
<keyword evidence="1" id="KW-0472">Membrane</keyword>
<evidence type="ECO:0000313" key="3">
    <source>
        <dbReference type="Proteomes" id="UP000288859"/>
    </source>
</evidence>
<keyword evidence="1" id="KW-0812">Transmembrane</keyword>
<evidence type="ECO:0000256" key="1">
    <source>
        <dbReference type="SAM" id="Phobius"/>
    </source>
</evidence>
<comment type="caution">
    <text evidence="2">The sequence shown here is derived from an EMBL/GenBank/DDBJ whole genome shotgun (WGS) entry which is preliminary data.</text>
</comment>
<organism evidence="2 3">
    <name type="scientific">Exophiala mesophila</name>
    <name type="common">Black yeast-like fungus</name>
    <dbReference type="NCBI Taxonomy" id="212818"/>
    <lineage>
        <taxon>Eukaryota</taxon>
        <taxon>Fungi</taxon>
        <taxon>Dikarya</taxon>
        <taxon>Ascomycota</taxon>
        <taxon>Pezizomycotina</taxon>
        <taxon>Eurotiomycetes</taxon>
        <taxon>Chaetothyriomycetidae</taxon>
        <taxon>Chaetothyriales</taxon>
        <taxon>Herpotrichiellaceae</taxon>
        <taxon>Exophiala</taxon>
    </lineage>
</organism>
<dbReference type="EMBL" id="NAJM01000009">
    <property type="protein sequence ID" value="RVX73161.1"/>
    <property type="molecule type" value="Genomic_DNA"/>
</dbReference>
<reference evidence="2 3" key="1">
    <citation type="submission" date="2017-03" db="EMBL/GenBank/DDBJ databases">
        <title>Genomes of endolithic fungi from Antarctica.</title>
        <authorList>
            <person name="Coleine C."/>
            <person name="Masonjones S."/>
            <person name="Stajich J.E."/>
        </authorList>
    </citation>
    <scope>NUCLEOTIDE SEQUENCE [LARGE SCALE GENOMIC DNA]</scope>
    <source>
        <strain evidence="2 3">CCFEE 6314</strain>
    </source>
</reference>